<dbReference type="OrthoDB" id="202158at2759"/>
<organism evidence="5 6">
    <name type="scientific">Chrysochromulina tobinii</name>
    <dbReference type="NCBI Taxonomy" id="1460289"/>
    <lineage>
        <taxon>Eukaryota</taxon>
        <taxon>Haptista</taxon>
        <taxon>Haptophyta</taxon>
        <taxon>Prymnesiophyceae</taxon>
        <taxon>Prymnesiales</taxon>
        <taxon>Chrysochromulinaceae</taxon>
        <taxon>Chrysochromulina</taxon>
    </lineage>
</organism>
<dbReference type="GO" id="GO:0005739">
    <property type="term" value="C:mitochondrion"/>
    <property type="evidence" value="ECO:0007669"/>
    <property type="project" value="TreeGrafter"/>
</dbReference>
<keyword evidence="3" id="KW-0012">Acyltransferase</keyword>
<dbReference type="Pfam" id="PF00198">
    <property type="entry name" value="2-oxoacid_dh"/>
    <property type="match status" value="1"/>
</dbReference>
<dbReference type="Gene3D" id="3.30.559.10">
    <property type="entry name" value="Chloramphenicol acetyltransferase-like domain"/>
    <property type="match status" value="1"/>
</dbReference>
<accession>A0A0M0JWG8</accession>
<evidence type="ECO:0000256" key="1">
    <source>
        <dbReference type="ARBA" id="ARBA00001938"/>
    </source>
</evidence>
<evidence type="ECO:0000256" key="3">
    <source>
        <dbReference type="ARBA" id="ARBA00023315"/>
    </source>
</evidence>
<dbReference type="PANTHER" id="PTHR43178">
    <property type="entry name" value="DIHYDROLIPOAMIDE ACETYLTRANSFERASE COMPONENT OF PYRUVATE DEHYDROGENASE COMPLEX"/>
    <property type="match status" value="1"/>
</dbReference>
<dbReference type="InterPro" id="IPR023213">
    <property type="entry name" value="CAT-like_dom_sf"/>
</dbReference>
<keyword evidence="6" id="KW-1185">Reference proteome</keyword>
<sequence>MFKQMTAALAVPTFSYCDEVQMDALMTARLELKELAAKYGVSKFTLMPMLIKATSLALAEFPLLNSSISADGTELVFKGSHNIGLAMDTPTGLLVPNVKNVQSKSLLEIASELERLQTDASTGKLGMADLKDGTFSISNIGNLGGTYTGPVINLPEVAIVGLGKTRPSPRYDEKGSLVKVSIMQVSWTADHRVIDGATMARFSNAWIGYLEKPTTMLLHL</sequence>
<comment type="cofactor">
    <cofactor evidence="1">
        <name>(R)-lipoate</name>
        <dbReference type="ChEBI" id="CHEBI:83088"/>
    </cofactor>
</comment>
<dbReference type="GO" id="GO:0031405">
    <property type="term" value="F:lipoic acid binding"/>
    <property type="evidence" value="ECO:0007669"/>
    <property type="project" value="TreeGrafter"/>
</dbReference>
<dbReference type="EMBL" id="JWZX01002222">
    <property type="protein sequence ID" value="KOO30463.1"/>
    <property type="molecule type" value="Genomic_DNA"/>
</dbReference>
<dbReference type="GO" id="GO:0016407">
    <property type="term" value="F:acetyltransferase activity"/>
    <property type="evidence" value="ECO:0007669"/>
    <property type="project" value="TreeGrafter"/>
</dbReference>
<evidence type="ECO:0000256" key="2">
    <source>
        <dbReference type="ARBA" id="ARBA00022679"/>
    </source>
</evidence>
<feature type="domain" description="2-oxoacid dehydrogenase acyltransferase catalytic" evidence="4">
    <location>
        <begin position="1"/>
        <end position="218"/>
    </location>
</feature>
<evidence type="ECO:0000313" key="5">
    <source>
        <dbReference type="EMBL" id="KOO30463.1"/>
    </source>
</evidence>
<proteinExistence type="predicted"/>
<keyword evidence="2" id="KW-0808">Transferase</keyword>
<dbReference type="InterPro" id="IPR050743">
    <property type="entry name" value="2-oxoacid_DH_E2_comp"/>
</dbReference>
<evidence type="ECO:0000313" key="6">
    <source>
        <dbReference type="Proteomes" id="UP000037460"/>
    </source>
</evidence>
<gene>
    <name evidence="5" type="ORF">Ctob_011740</name>
</gene>
<dbReference type="PANTHER" id="PTHR43178:SF5">
    <property type="entry name" value="LIPOAMIDE ACYLTRANSFERASE COMPONENT OF BRANCHED-CHAIN ALPHA-KETO ACID DEHYDROGENASE COMPLEX, MITOCHONDRIAL"/>
    <property type="match status" value="1"/>
</dbReference>
<name>A0A0M0JWG8_9EUKA</name>
<dbReference type="SUPFAM" id="SSF52777">
    <property type="entry name" value="CoA-dependent acyltransferases"/>
    <property type="match status" value="1"/>
</dbReference>
<protein>
    <submittedName>
        <fullName evidence="5">Dihydrolipoamide branched chain transacylase e2</fullName>
    </submittedName>
</protein>
<reference evidence="6" key="1">
    <citation type="journal article" date="2015" name="PLoS Genet.">
        <title>Genome Sequence and Transcriptome Analyses of Chrysochromulina tobin: Metabolic Tools for Enhanced Algal Fitness in the Prominent Order Prymnesiales (Haptophyceae).</title>
        <authorList>
            <person name="Hovde B.T."/>
            <person name="Deodato C.R."/>
            <person name="Hunsperger H.M."/>
            <person name="Ryken S.A."/>
            <person name="Yost W."/>
            <person name="Jha R.K."/>
            <person name="Patterson J."/>
            <person name="Monnat R.J. Jr."/>
            <person name="Barlow S.B."/>
            <person name="Starkenburg S.R."/>
            <person name="Cattolico R.A."/>
        </authorList>
    </citation>
    <scope>NUCLEOTIDE SEQUENCE</scope>
    <source>
        <strain evidence="6">CCMP291</strain>
    </source>
</reference>
<dbReference type="Proteomes" id="UP000037460">
    <property type="component" value="Unassembled WGS sequence"/>
</dbReference>
<evidence type="ECO:0000259" key="4">
    <source>
        <dbReference type="Pfam" id="PF00198"/>
    </source>
</evidence>
<dbReference type="AlphaFoldDB" id="A0A0M0JWG8"/>
<comment type="caution">
    <text evidence="5">The sequence shown here is derived from an EMBL/GenBank/DDBJ whole genome shotgun (WGS) entry which is preliminary data.</text>
</comment>
<dbReference type="InterPro" id="IPR001078">
    <property type="entry name" value="2-oxoacid_DH_actylTfrase"/>
</dbReference>
<dbReference type="FunFam" id="3.30.559.10:FF:000027">
    <property type="entry name" value="Dihydrolipoamide acetyltransferase component of pyruvate dehydrogenase complex"/>
    <property type="match status" value="1"/>
</dbReference>